<reference evidence="2 3" key="1">
    <citation type="submission" date="2024-09" db="EMBL/GenBank/DDBJ databases">
        <authorList>
            <person name="Sun Q."/>
            <person name="Mori K."/>
        </authorList>
    </citation>
    <scope>NUCLEOTIDE SEQUENCE [LARGE SCALE GENOMIC DNA]</scope>
    <source>
        <strain evidence="2 3">CGMCC 1.15906</strain>
    </source>
</reference>
<accession>A0ABV6QVY9</accession>
<dbReference type="RefSeq" id="WP_380055366.1">
    <property type="nucleotide sequence ID" value="NZ_JBHLTC010000040.1"/>
</dbReference>
<keyword evidence="1" id="KW-0472">Membrane</keyword>
<evidence type="ECO:0000313" key="2">
    <source>
        <dbReference type="EMBL" id="MFC0628660.1"/>
    </source>
</evidence>
<proteinExistence type="predicted"/>
<feature type="transmembrane region" description="Helical" evidence="1">
    <location>
        <begin position="7"/>
        <end position="27"/>
    </location>
</feature>
<evidence type="ECO:0008006" key="4">
    <source>
        <dbReference type="Google" id="ProtNLM"/>
    </source>
</evidence>
<comment type="caution">
    <text evidence="2">The sequence shown here is derived from an EMBL/GenBank/DDBJ whole genome shotgun (WGS) entry which is preliminary data.</text>
</comment>
<keyword evidence="3" id="KW-1185">Reference proteome</keyword>
<evidence type="ECO:0000313" key="3">
    <source>
        <dbReference type="Proteomes" id="UP001589890"/>
    </source>
</evidence>
<dbReference type="EMBL" id="JBHLTC010000040">
    <property type="protein sequence ID" value="MFC0628660.1"/>
    <property type="molecule type" value="Genomic_DNA"/>
</dbReference>
<gene>
    <name evidence="2" type="ORF">ACFFGN_31620</name>
</gene>
<evidence type="ECO:0000256" key="1">
    <source>
        <dbReference type="SAM" id="Phobius"/>
    </source>
</evidence>
<dbReference type="Proteomes" id="UP001589890">
    <property type="component" value="Unassembled WGS sequence"/>
</dbReference>
<keyword evidence="1" id="KW-0812">Transmembrane</keyword>
<name>A0ABV6QVY9_9ACTN</name>
<organism evidence="2 3">
    <name type="scientific">Kribbella deserti</name>
    <dbReference type="NCBI Taxonomy" id="1926257"/>
    <lineage>
        <taxon>Bacteria</taxon>
        <taxon>Bacillati</taxon>
        <taxon>Actinomycetota</taxon>
        <taxon>Actinomycetes</taxon>
        <taxon>Propionibacteriales</taxon>
        <taxon>Kribbellaceae</taxon>
        <taxon>Kribbella</taxon>
    </lineage>
</organism>
<keyword evidence="1" id="KW-1133">Transmembrane helix</keyword>
<sequence length="172" mass="19171">MRRTDKIAAAIGVTVSLIVSIGLWFVLRGGDALYVEGGSSNSMFAIKAGDDVYYPVKSIQNTSRQIITLVNVVPVDPDPGIEFVDAKVYDFFSATRTFKGQFRSPEDDPRRHLIGEVNGRQLVPNEALPDTVLVHLRITSDQRPLNIPAVKVTYRQYGRLHTQLIHDAVEIH</sequence>
<protein>
    <recommendedName>
        <fullName evidence="4">DUF4352 domain-containing protein</fullName>
    </recommendedName>
</protein>